<organism evidence="2 3">
    <name type="scientific">Dendrothele bispora (strain CBS 962.96)</name>
    <dbReference type="NCBI Taxonomy" id="1314807"/>
    <lineage>
        <taxon>Eukaryota</taxon>
        <taxon>Fungi</taxon>
        <taxon>Dikarya</taxon>
        <taxon>Basidiomycota</taxon>
        <taxon>Agaricomycotina</taxon>
        <taxon>Agaricomycetes</taxon>
        <taxon>Agaricomycetidae</taxon>
        <taxon>Agaricales</taxon>
        <taxon>Agaricales incertae sedis</taxon>
        <taxon>Dendrothele</taxon>
    </lineage>
</organism>
<keyword evidence="3" id="KW-1185">Reference proteome</keyword>
<accession>A0A4S8LM35</accession>
<proteinExistence type="predicted"/>
<evidence type="ECO:0000313" key="3">
    <source>
        <dbReference type="Proteomes" id="UP000297245"/>
    </source>
</evidence>
<dbReference type="Proteomes" id="UP000297245">
    <property type="component" value="Unassembled WGS sequence"/>
</dbReference>
<protein>
    <submittedName>
        <fullName evidence="2">Uncharacterized protein</fullName>
    </submittedName>
</protein>
<gene>
    <name evidence="2" type="ORF">K435DRAFT_841528</name>
</gene>
<dbReference type="EMBL" id="ML179338">
    <property type="protein sequence ID" value="THU90319.1"/>
    <property type="molecule type" value="Genomic_DNA"/>
</dbReference>
<feature type="compositionally biased region" description="Basic and acidic residues" evidence="1">
    <location>
        <begin position="364"/>
        <end position="377"/>
    </location>
</feature>
<evidence type="ECO:0000256" key="1">
    <source>
        <dbReference type="SAM" id="MobiDB-lite"/>
    </source>
</evidence>
<feature type="region of interest" description="Disordered" evidence="1">
    <location>
        <begin position="354"/>
        <end position="377"/>
    </location>
</feature>
<name>A0A4S8LM35_DENBC</name>
<reference evidence="2 3" key="1">
    <citation type="journal article" date="2019" name="Nat. Ecol. Evol.">
        <title>Megaphylogeny resolves global patterns of mushroom evolution.</title>
        <authorList>
            <person name="Varga T."/>
            <person name="Krizsan K."/>
            <person name="Foldi C."/>
            <person name="Dima B."/>
            <person name="Sanchez-Garcia M."/>
            <person name="Sanchez-Ramirez S."/>
            <person name="Szollosi G.J."/>
            <person name="Szarkandi J.G."/>
            <person name="Papp V."/>
            <person name="Albert L."/>
            <person name="Andreopoulos W."/>
            <person name="Angelini C."/>
            <person name="Antonin V."/>
            <person name="Barry K.W."/>
            <person name="Bougher N.L."/>
            <person name="Buchanan P."/>
            <person name="Buyck B."/>
            <person name="Bense V."/>
            <person name="Catcheside P."/>
            <person name="Chovatia M."/>
            <person name="Cooper J."/>
            <person name="Damon W."/>
            <person name="Desjardin D."/>
            <person name="Finy P."/>
            <person name="Geml J."/>
            <person name="Haridas S."/>
            <person name="Hughes K."/>
            <person name="Justo A."/>
            <person name="Karasinski D."/>
            <person name="Kautmanova I."/>
            <person name="Kiss B."/>
            <person name="Kocsube S."/>
            <person name="Kotiranta H."/>
            <person name="LaButti K.M."/>
            <person name="Lechner B.E."/>
            <person name="Liimatainen K."/>
            <person name="Lipzen A."/>
            <person name="Lukacs Z."/>
            <person name="Mihaltcheva S."/>
            <person name="Morgado L.N."/>
            <person name="Niskanen T."/>
            <person name="Noordeloos M.E."/>
            <person name="Ohm R.A."/>
            <person name="Ortiz-Santana B."/>
            <person name="Ovrebo C."/>
            <person name="Racz N."/>
            <person name="Riley R."/>
            <person name="Savchenko A."/>
            <person name="Shiryaev A."/>
            <person name="Soop K."/>
            <person name="Spirin V."/>
            <person name="Szebenyi C."/>
            <person name="Tomsovsky M."/>
            <person name="Tulloss R.E."/>
            <person name="Uehling J."/>
            <person name="Grigoriev I.V."/>
            <person name="Vagvolgyi C."/>
            <person name="Papp T."/>
            <person name="Martin F.M."/>
            <person name="Miettinen O."/>
            <person name="Hibbett D.S."/>
            <person name="Nagy L.G."/>
        </authorList>
    </citation>
    <scope>NUCLEOTIDE SEQUENCE [LARGE SCALE GENOMIC DNA]</scope>
    <source>
        <strain evidence="2 3">CBS 962.96</strain>
    </source>
</reference>
<sequence>MTSTPHPELHLDIVNLVIDELHDFRSDLETCALVCRSWVSQSRFHLFSTIRLSNRQRLLWQDVSSFLALCASPYSTIPLARISNLTILVDRHSEDEYQDKQLQNSAVFNQLLTWRSPHDGKSIADVFRHLKTLSFSGITWRPLSQTAKSMNLSVHVISFGDMSADCSMAVGDLMVSAGPSLESFKFCVKATARMFKRDAALDASLQHINFTENPNLREITLDVDDSAYLVPFLQRLTKSHYPPSLETLHIPRLVPKMRCTPVDYKHIDELLQHFYFSSLGEFRCRQCVRSGIEEEWYNGRPIEGSWSWKEMDTKIEELKAAMPKLADKGILQSRNAVHLSKLWVTAFAFRKNKSDEDQDTENNDENRDDREREGSEE</sequence>
<evidence type="ECO:0000313" key="2">
    <source>
        <dbReference type="EMBL" id="THU90319.1"/>
    </source>
</evidence>
<dbReference type="AlphaFoldDB" id="A0A4S8LM35"/>
<dbReference type="OrthoDB" id="2788229at2759"/>